<dbReference type="Pfam" id="PF00005">
    <property type="entry name" value="ABC_tran"/>
    <property type="match status" value="1"/>
</dbReference>
<proteinExistence type="inferred from homology"/>
<dbReference type="PROSITE" id="PS50893">
    <property type="entry name" value="ABC_TRANSPORTER_2"/>
    <property type="match status" value="1"/>
</dbReference>
<evidence type="ECO:0000259" key="5">
    <source>
        <dbReference type="PROSITE" id="PS50893"/>
    </source>
</evidence>
<dbReference type="SMART" id="SM00382">
    <property type="entry name" value="AAA"/>
    <property type="match status" value="1"/>
</dbReference>
<dbReference type="Proteomes" id="UP000683520">
    <property type="component" value="Chromosome"/>
</dbReference>
<keyword evidence="2" id="KW-0813">Transport</keyword>
<dbReference type="GeneID" id="92749142"/>
<sequence length="259" mass="27501">MSLISLKQVSKTYPNGHKALNDVSVAVSPGEVLAIIGPSGCGKSTLLRTVNGLEPVDSGQILVDGRDVTSSATKLKDVRSDVGMVFQSYDLFPHLTVMENLLLAPKVVKGADKDEARSRAVALLERVGLAAKADARPRELSGGQKQRVAIVRALMMQPKALLLDEITASLDPEIVREVLDVVVGLARDGMTMIVVTHEMAFARAVADRIAFMDAGRIVEIAPPEEFFAAPKSERAALPGPVGVLGGCGLGHKLFDASNR</sequence>
<evidence type="ECO:0000256" key="2">
    <source>
        <dbReference type="ARBA" id="ARBA00022448"/>
    </source>
</evidence>
<keyword evidence="3" id="KW-0547">Nucleotide-binding</keyword>
<gene>
    <name evidence="6" type="ORF">I6L55_02985</name>
</gene>
<dbReference type="GO" id="GO:0005524">
    <property type="term" value="F:ATP binding"/>
    <property type="evidence" value="ECO:0007669"/>
    <property type="project" value="UniProtKB-KW"/>
</dbReference>
<dbReference type="Gene3D" id="3.40.50.300">
    <property type="entry name" value="P-loop containing nucleotide triphosphate hydrolases"/>
    <property type="match status" value="1"/>
</dbReference>
<evidence type="ECO:0000313" key="6">
    <source>
        <dbReference type="EMBL" id="QXB19065.1"/>
    </source>
</evidence>
<dbReference type="InterPro" id="IPR017871">
    <property type="entry name" value="ABC_transporter-like_CS"/>
</dbReference>
<dbReference type="InterPro" id="IPR050086">
    <property type="entry name" value="MetN_ABC_transporter-like"/>
</dbReference>
<dbReference type="EMBL" id="CP077302">
    <property type="protein sequence ID" value="QXB19065.1"/>
    <property type="molecule type" value="Genomic_DNA"/>
</dbReference>
<dbReference type="SUPFAM" id="SSF52540">
    <property type="entry name" value="P-loop containing nucleoside triphosphate hydrolases"/>
    <property type="match status" value="1"/>
</dbReference>
<comment type="similarity">
    <text evidence="1">Belongs to the ABC transporter superfamily.</text>
</comment>
<keyword evidence="7" id="KW-1185">Reference proteome</keyword>
<dbReference type="RefSeq" id="WP_092100682.1">
    <property type="nucleotide sequence ID" value="NZ_CP047198.1"/>
</dbReference>
<feature type="domain" description="ABC transporter" evidence="5">
    <location>
        <begin position="4"/>
        <end position="239"/>
    </location>
</feature>
<keyword evidence="4 6" id="KW-0067">ATP-binding</keyword>
<reference evidence="6 7" key="1">
    <citation type="submission" date="2021-06" db="EMBL/GenBank/DDBJ databases">
        <title>FDA dAtabase for Regulatory Grade micrObial Sequences (FDA-ARGOS): Supporting development and validation of Infectious Disease Dx tests.</title>
        <authorList>
            <person name="Sproer C."/>
            <person name="Gronow S."/>
            <person name="Severitt S."/>
            <person name="Schroder I."/>
            <person name="Tallon L."/>
            <person name="Sadzewicz L."/>
            <person name="Zhao X."/>
            <person name="Boylan J."/>
            <person name="Ott S."/>
            <person name="Bowen H."/>
            <person name="Vavikolanu K."/>
            <person name="Mehta A."/>
            <person name="Aluvathingal J."/>
            <person name="Nadendla S."/>
            <person name="Lowell S."/>
            <person name="Myers T."/>
            <person name="Yan Y."/>
        </authorList>
    </citation>
    <scope>NUCLEOTIDE SEQUENCE [LARGE SCALE GENOMIC DNA]</scope>
    <source>
        <strain evidence="6 7">FDAARGOS 1425</strain>
    </source>
</reference>
<organism evidence="6 7">
    <name type="scientific">Corynebacterium coyleae</name>
    <dbReference type="NCBI Taxonomy" id="53374"/>
    <lineage>
        <taxon>Bacteria</taxon>
        <taxon>Bacillati</taxon>
        <taxon>Actinomycetota</taxon>
        <taxon>Actinomycetes</taxon>
        <taxon>Mycobacteriales</taxon>
        <taxon>Corynebacteriaceae</taxon>
        <taxon>Corynebacterium</taxon>
    </lineage>
</organism>
<dbReference type="CDD" id="cd03262">
    <property type="entry name" value="ABC_HisP_GlnQ"/>
    <property type="match status" value="1"/>
</dbReference>
<dbReference type="InterPro" id="IPR030679">
    <property type="entry name" value="ABC_ATPase_HisP-typ"/>
</dbReference>
<dbReference type="InterPro" id="IPR003439">
    <property type="entry name" value="ABC_transporter-like_ATP-bd"/>
</dbReference>
<evidence type="ECO:0000256" key="4">
    <source>
        <dbReference type="ARBA" id="ARBA00022840"/>
    </source>
</evidence>
<name>A0ABX8KYW3_9CORY</name>
<dbReference type="InterPro" id="IPR027417">
    <property type="entry name" value="P-loop_NTPase"/>
</dbReference>
<dbReference type="InterPro" id="IPR003593">
    <property type="entry name" value="AAA+_ATPase"/>
</dbReference>
<evidence type="ECO:0000313" key="7">
    <source>
        <dbReference type="Proteomes" id="UP000683520"/>
    </source>
</evidence>
<evidence type="ECO:0000256" key="1">
    <source>
        <dbReference type="ARBA" id="ARBA00005417"/>
    </source>
</evidence>
<protein>
    <submittedName>
        <fullName evidence="6">Amino acid ABC transporter ATP-binding protein</fullName>
    </submittedName>
</protein>
<dbReference type="PROSITE" id="PS00211">
    <property type="entry name" value="ABC_TRANSPORTER_1"/>
    <property type="match status" value="1"/>
</dbReference>
<dbReference type="PIRSF" id="PIRSF039085">
    <property type="entry name" value="ABC_ATPase_HisP"/>
    <property type="match status" value="1"/>
</dbReference>
<evidence type="ECO:0000256" key="3">
    <source>
        <dbReference type="ARBA" id="ARBA00022741"/>
    </source>
</evidence>
<dbReference type="PANTHER" id="PTHR43166:SF4">
    <property type="entry name" value="PHOSPHONATES IMPORT ATP-BINDING PROTEIN PHNC"/>
    <property type="match status" value="1"/>
</dbReference>
<accession>A0ABX8KYW3</accession>
<dbReference type="PANTHER" id="PTHR43166">
    <property type="entry name" value="AMINO ACID IMPORT ATP-BINDING PROTEIN"/>
    <property type="match status" value="1"/>
</dbReference>